<dbReference type="AlphaFoldDB" id="A0A0F8Z544"/>
<keyword evidence="1" id="KW-0175">Coiled coil</keyword>
<gene>
    <name evidence="3" type="ORF">LCGC14_2738680</name>
</gene>
<keyword evidence="2" id="KW-1133">Transmembrane helix</keyword>
<keyword evidence="2" id="KW-0812">Transmembrane</keyword>
<reference evidence="3" key="1">
    <citation type="journal article" date="2015" name="Nature">
        <title>Complex archaea that bridge the gap between prokaryotes and eukaryotes.</title>
        <authorList>
            <person name="Spang A."/>
            <person name="Saw J.H."/>
            <person name="Jorgensen S.L."/>
            <person name="Zaremba-Niedzwiedzka K."/>
            <person name="Martijn J."/>
            <person name="Lind A.E."/>
            <person name="van Eijk R."/>
            <person name="Schleper C."/>
            <person name="Guy L."/>
            <person name="Ettema T.J."/>
        </authorList>
    </citation>
    <scope>NUCLEOTIDE SEQUENCE</scope>
</reference>
<name>A0A0F8Z544_9ZZZZ</name>
<keyword evidence="2" id="KW-0472">Membrane</keyword>
<sequence length="283" mass="30239">LIDFSLWARNTTLDALYLAAAIATIGSAGTGASAFKVPLEFQKATIKPIEALEKTRAAVCQTVKIHAAANGMSIIKANDQNNSGLVVPIPLTESLLESTQRQKDLEKMIETYGSRIDQAKGEMGDAIIKYETLKEELADDGLDTKEMQKNATVKKLKARVHQTSGRVGGLMSQRNRRRRELRGLDGKNGVVGLQDKVLAAVYHPSTMISFTPMLGGVKTGNNIAIAAGTVADGPPDETIGEEAIKELFSGNKTFSAMGDGLGRVLDAVNWIGQKGDGLRTITG</sequence>
<organism evidence="3">
    <name type="scientific">marine sediment metagenome</name>
    <dbReference type="NCBI Taxonomy" id="412755"/>
    <lineage>
        <taxon>unclassified sequences</taxon>
        <taxon>metagenomes</taxon>
        <taxon>ecological metagenomes</taxon>
    </lineage>
</organism>
<protein>
    <submittedName>
        <fullName evidence="3">Uncharacterized protein</fullName>
    </submittedName>
</protein>
<feature type="coiled-coil region" evidence="1">
    <location>
        <begin position="102"/>
        <end position="136"/>
    </location>
</feature>
<comment type="caution">
    <text evidence="3">The sequence shown here is derived from an EMBL/GenBank/DDBJ whole genome shotgun (WGS) entry which is preliminary data.</text>
</comment>
<evidence type="ECO:0000256" key="2">
    <source>
        <dbReference type="SAM" id="Phobius"/>
    </source>
</evidence>
<dbReference type="EMBL" id="LAZR01049763">
    <property type="protein sequence ID" value="KKK88882.1"/>
    <property type="molecule type" value="Genomic_DNA"/>
</dbReference>
<feature type="transmembrane region" description="Helical" evidence="2">
    <location>
        <begin position="15"/>
        <end position="35"/>
    </location>
</feature>
<accession>A0A0F8Z544</accession>
<evidence type="ECO:0000256" key="1">
    <source>
        <dbReference type="SAM" id="Coils"/>
    </source>
</evidence>
<feature type="non-terminal residue" evidence="3">
    <location>
        <position position="1"/>
    </location>
</feature>
<evidence type="ECO:0000313" key="3">
    <source>
        <dbReference type="EMBL" id="KKK88882.1"/>
    </source>
</evidence>
<proteinExistence type="predicted"/>